<keyword evidence="1" id="KW-0472">Membrane</keyword>
<evidence type="ECO:0000259" key="2">
    <source>
        <dbReference type="SMART" id="SM00960"/>
    </source>
</evidence>
<dbReference type="EMBL" id="CP001787">
    <property type="protein sequence ID" value="ACX73508.1"/>
    <property type="molecule type" value="Genomic_DNA"/>
</dbReference>
<dbReference type="OrthoDB" id="60411at2157"/>
<keyword evidence="1" id="KW-1133">Transmembrane helix</keyword>
<reference evidence="3" key="1">
    <citation type="submission" date="2009-10" db="EMBL/GenBank/DDBJ databases">
        <title>Complete sequence of chromosome of Methanocaldococcus vulcanius M7.</title>
        <authorList>
            <consortium name="US DOE Joint Genome Institute"/>
            <person name="Lucas S."/>
            <person name="Copeland A."/>
            <person name="Lapidus A."/>
            <person name="Glavina del Rio T."/>
            <person name="Dalin E."/>
            <person name="Tice H."/>
            <person name="Bruce D."/>
            <person name="Goodwin L."/>
            <person name="Pitluck S."/>
            <person name="Lcollab F.I."/>
            <person name="Brettin T."/>
            <person name="Detter J.C."/>
            <person name="Han C."/>
            <person name="Tapia R."/>
            <person name="Kuske C.R."/>
            <person name="Schmutz J."/>
            <person name="Larimer F."/>
            <person name="Land M."/>
            <person name="Hauser L."/>
            <person name="Kyrpides N."/>
            <person name="Ovchinikova G."/>
            <person name="Sieprawska-Lupa M."/>
            <person name="Whitman W.B."/>
            <person name="Woyke T."/>
        </authorList>
    </citation>
    <scope>NUCLEOTIDE SEQUENCE [LARGE SCALE GENOMIC DNA]</scope>
    <source>
        <strain evidence="3">M7</strain>
    </source>
</reference>
<dbReference type="HOGENOM" id="CLU_122697_0_0_2"/>
<dbReference type="RefSeq" id="WP_015733727.1">
    <property type="nucleotide sequence ID" value="NC_013407.1"/>
</dbReference>
<proteinExistence type="predicted"/>
<feature type="transmembrane region" description="Helical" evidence="1">
    <location>
        <begin position="6"/>
        <end position="24"/>
    </location>
</feature>
<feature type="domain" description="Roadblock/LAMTOR2" evidence="2">
    <location>
        <begin position="61"/>
        <end position="143"/>
    </location>
</feature>
<name>C9RDX9_METVM</name>
<dbReference type="STRING" id="579137.Metvu_1655"/>
<organism evidence="3 4">
    <name type="scientific">Methanocaldococcus vulcanius (strain ATCC 700851 / DSM 12094 / M7)</name>
    <name type="common">Methanococcus vulcanius</name>
    <dbReference type="NCBI Taxonomy" id="579137"/>
    <lineage>
        <taxon>Archaea</taxon>
        <taxon>Methanobacteriati</taxon>
        <taxon>Methanobacteriota</taxon>
        <taxon>Methanomada group</taxon>
        <taxon>Methanococci</taxon>
        <taxon>Methanococcales</taxon>
        <taxon>Methanocaldococcaceae</taxon>
        <taxon>Methanocaldococcus</taxon>
    </lineage>
</organism>
<gene>
    <name evidence="3" type="ordered locus">Metvu_1655</name>
</gene>
<dbReference type="Proteomes" id="UP000002063">
    <property type="component" value="Chromosome"/>
</dbReference>
<evidence type="ECO:0000313" key="3">
    <source>
        <dbReference type="EMBL" id="ACX73508.1"/>
    </source>
</evidence>
<dbReference type="InterPro" id="IPR004942">
    <property type="entry name" value="Roadblock/LAMTOR2_dom"/>
</dbReference>
<dbReference type="SMART" id="SM00960">
    <property type="entry name" value="Robl_LC7"/>
    <property type="match status" value="1"/>
</dbReference>
<dbReference type="SUPFAM" id="SSF103196">
    <property type="entry name" value="Roadblock/LC7 domain"/>
    <property type="match status" value="1"/>
</dbReference>
<keyword evidence="4" id="KW-1185">Reference proteome</keyword>
<evidence type="ECO:0000313" key="4">
    <source>
        <dbReference type="Proteomes" id="UP000002063"/>
    </source>
</evidence>
<protein>
    <submittedName>
        <fullName evidence="3">Roadblock/LC7 family protein</fullName>
    </submittedName>
</protein>
<dbReference type="eggNOG" id="arCOG03412">
    <property type="taxonomic scope" value="Archaea"/>
</dbReference>
<dbReference type="AlphaFoldDB" id="C9RDX9"/>
<dbReference type="KEGG" id="mvu:Metvu_1655"/>
<accession>C9RDX9</accession>
<dbReference type="Pfam" id="PF03259">
    <property type="entry name" value="Robl_LC7"/>
    <property type="match status" value="1"/>
</dbReference>
<keyword evidence="1" id="KW-0812">Transmembrane</keyword>
<sequence>MNAIIAFLILFIVGVGIGVGAYYYKEREQKKTYKLIEMEIIENLKELKPYVAPDEDKEYTKEFDLVEIALSYDIEDIIVVNDEGLVIATTLKDAEEVGATASGIFEYIKKMCGNVKKVVIYKDDSYLYIYPLNLYGENLYVIIESKISLDVIEEKEIMKKITGVLKKYFSAIKTIEQEIPEEGILAV</sequence>
<dbReference type="GeneID" id="8514015"/>
<evidence type="ECO:0000256" key="1">
    <source>
        <dbReference type="SAM" id="Phobius"/>
    </source>
</evidence>